<evidence type="ECO:0000256" key="2">
    <source>
        <dbReference type="SAM" id="SignalP"/>
    </source>
</evidence>
<evidence type="ECO:0008006" key="5">
    <source>
        <dbReference type="Google" id="ProtNLM"/>
    </source>
</evidence>
<feature type="signal peptide" evidence="2">
    <location>
        <begin position="1"/>
        <end position="24"/>
    </location>
</feature>
<proteinExistence type="predicted"/>
<gene>
    <name evidence="3" type="ORF">MA47_04775</name>
</gene>
<reference evidence="3 4" key="1">
    <citation type="submission" date="2014-10" db="EMBL/GenBank/DDBJ databases">
        <title>Whole Genome sequence of Corynebacterium auriscanis strain CIP 106629.</title>
        <authorList>
            <person name="Hassan S.S."/>
            <person name="Jamal S.B."/>
            <person name="Tiwari S."/>
            <person name="Oliveira L.D.C."/>
            <person name="Souza F."/>
            <person name="Mariano D.C."/>
            <person name="Almeida S."/>
            <person name="Dorella F."/>
            <person name="Pereira F."/>
            <person name="Carvalho A."/>
            <person name="Leal C.A."/>
            <person name="Soares S.D.C."/>
            <person name="Figueiredo H.C."/>
            <person name="Silva A."/>
            <person name="Azevedo V.A."/>
        </authorList>
    </citation>
    <scope>NUCLEOTIDE SEQUENCE [LARGE SCALE GENOMIC DNA]</scope>
    <source>
        <strain evidence="3 4">CIP 106629</strain>
    </source>
</reference>
<sequence length="150" mass="15050">MENMRRKLFSVVMAATVTATTINAVQPTAVAAPAGSSESPGAGDAGLTALSVENETPDFWDMLWSFAGQWNIALSGPGAAQGSQQLSDATSSSRPAKLSAEGSVEGAALGSFGAFGDNRLISRAVLALAGIAAVAGAVAAGTIAWPTLRR</sequence>
<dbReference type="AlphaFoldDB" id="A0A0A2DIA0"/>
<dbReference type="EMBL" id="JRVJ01000004">
    <property type="protein sequence ID" value="KGM18915.1"/>
    <property type="molecule type" value="Genomic_DNA"/>
</dbReference>
<feature type="chain" id="PRO_5039647025" description="Or membrane protein" evidence="2">
    <location>
        <begin position="25"/>
        <end position="150"/>
    </location>
</feature>
<evidence type="ECO:0000256" key="1">
    <source>
        <dbReference type="SAM" id="Phobius"/>
    </source>
</evidence>
<keyword evidence="1" id="KW-0812">Transmembrane</keyword>
<keyword evidence="1" id="KW-1133">Transmembrane helix</keyword>
<protein>
    <recommendedName>
        <fullName evidence="5">Or membrane protein</fullName>
    </recommendedName>
</protein>
<accession>A0A0A2DIA0</accession>
<organism evidence="3 4">
    <name type="scientific">Corynebacterium auriscanis</name>
    <dbReference type="NCBI Taxonomy" id="99807"/>
    <lineage>
        <taxon>Bacteria</taxon>
        <taxon>Bacillati</taxon>
        <taxon>Actinomycetota</taxon>
        <taxon>Actinomycetes</taxon>
        <taxon>Mycobacteriales</taxon>
        <taxon>Corynebacteriaceae</taxon>
        <taxon>Corynebacterium</taxon>
    </lineage>
</organism>
<feature type="transmembrane region" description="Helical" evidence="1">
    <location>
        <begin position="124"/>
        <end position="145"/>
    </location>
</feature>
<evidence type="ECO:0000313" key="4">
    <source>
        <dbReference type="Proteomes" id="UP000030145"/>
    </source>
</evidence>
<keyword evidence="4" id="KW-1185">Reference proteome</keyword>
<keyword evidence="2" id="KW-0732">Signal</keyword>
<evidence type="ECO:0000313" key="3">
    <source>
        <dbReference type="EMBL" id="KGM18915.1"/>
    </source>
</evidence>
<comment type="caution">
    <text evidence="3">The sequence shown here is derived from an EMBL/GenBank/DDBJ whole genome shotgun (WGS) entry which is preliminary data.</text>
</comment>
<keyword evidence="1" id="KW-0472">Membrane</keyword>
<name>A0A0A2DIA0_9CORY</name>
<dbReference type="Proteomes" id="UP000030145">
    <property type="component" value="Unassembled WGS sequence"/>
</dbReference>